<dbReference type="AlphaFoldDB" id="A0A2N5DMQ6"/>
<dbReference type="SUPFAM" id="SSF46785">
    <property type="entry name" value="Winged helix' DNA-binding domain"/>
    <property type="match status" value="1"/>
</dbReference>
<evidence type="ECO:0000313" key="8">
    <source>
        <dbReference type="Proteomes" id="UP000234479"/>
    </source>
</evidence>
<comment type="caution">
    <text evidence="7">The sequence shown here is derived from an EMBL/GenBank/DDBJ whole genome shotgun (WGS) entry which is preliminary data.</text>
</comment>
<keyword evidence="8" id="KW-1185">Reference proteome</keyword>
<dbReference type="OrthoDB" id="9806864at2"/>
<protein>
    <submittedName>
        <fullName evidence="7">MarR family transcriptional regulator</fullName>
    </submittedName>
</protein>
<evidence type="ECO:0000259" key="6">
    <source>
        <dbReference type="PROSITE" id="PS50995"/>
    </source>
</evidence>
<feature type="domain" description="HTH marR-type" evidence="6">
    <location>
        <begin position="18"/>
        <end position="146"/>
    </location>
</feature>
<reference evidence="7 8" key="1">
    <citation type="submission" date="2017-12" db="EMBL/GenBank/DDBJ databases">
        <title>The genome sequence of Caulobacter sp. 410.</title>
        <authorList>
            <person name="Gao J."/>
            <person name="Mao X."/>
            <person name="Sun J."/>
        </authorList>
    </citation>
    <scope>NUCLEOTIDE SEQUENCE [LARGE SCALE GENOMIC DNA]</scope>
    <source>
        <strain evidence="7 8">410</strain>
    </source>
</reference>
<keyword evidence="3" id="KW-0805">Transcription regulation</keyword>
<dbReference type="InterPro" id="IPR039422">
    <property type="entry name" value="MarR/SlyA-like"/>
</dbReference>
<keyword evidence="5" id="KW-0804">Transcription</keyword>
<dbReference type="PANTHER" id="PTHR33164">
    <property type="entry name" value="TRANSCRIPTIONAL REGULATOR, MARR FAMILY"/>
    <property type="match status" value="1"/>
</dbReference>
<dbReference type="PANTHER" id="PTHR33164:SF5">
    <property type="entry name" value="ORGANIC HYDROPEROXIDE RESISTANCE TRANSCRIPTIONAL REGULATOR"/>
    <property type="match status" value="1"/>
</dbReference>
<keyword evidence="4" id="KW-0238">DNA-binding</keyword>
<dbReference type="Gene3D" id="1.10.10.10">
    <property type="entry name" value="Winged helix-like DNA-binding domain superfamily/Winged helix DNA-binding domain"/>
    <property type="match status" value="1"/>
</dbReference>
<dbReference type="RefSeq" id="WP_101717521.1">
    <property type="nucleotide sequence ID" value="NZ_PJRS01000016.1"/>
</dbReference>
<dbReference type="PROSITE" id="PS50995">
    <property type="entry name" value="HTH_MARR_2"/>
    <property type="match status" value="1"/>
</dbReference>
<evidence type="ECO:0000256" key="4">
    <source>
        <dbReference type="ARBA" id="ARBA00023125"/>
    </source>
</evidence>
<dbReference type="GO" id="GO:0006950">
    <property type="term" value="P:response to stress"/>
    <property type="evidence" value="ECO:0007669"/>
    <property type="project" value="TreeGrafter"/>
</dbReference>
<dbReference type="GO" id="GO:0005737">
    <property type="term" value="C:cytoplasm"/>
    <property type="evidence" value="ECO:0007669"/>
    <property type="project" value="UniProtKB-SubCell"/>
</dbReference>
<sequence>MTTSAPPVAPLGKAPRLADFLCFAVYSANLAYGRAYKPILDELGVTYTQWIIIVALWEEDGQSVKSLGDKLFLESNTLTPILKKLESLGFLQRRRDPADERQVIISLTQAGRDLREKGGQRTLVKATGLEPDEFRQVQKTITRVRDNLIAHVANDA</sequence>
<dbReference type="InterPro" id="IPR036390">
    <property type="entry name" value="WH_DNA-bd_sf"/>
</dbReference>
<dbReference type="InterPro" id="IPR055166">
    <property type="entry name" value="Transc_reg_Sar_Rot_HTH"/>
</dbReference>
<name>A0A2N5DMQ6_9CAUL</name>
<evidence type="ECO:0000256" key="2">
    <source>
        <dbReference type="ARBA" id="ARBA00022490"/>
    </source>
</evidence>
<gene>
    <name evidence="7" type="ORF">SGCZBJ_08150</name>
</gene>
<dbReference type="Proteomes" id="UP000234479">
    <property type="component" value="Unassembled WGS sequence"/>
</dbReference>
<comment type="subcellular location">
    <subcellularLocation>
        <location evidence="1">Cytoplasm</location>
    </subcellularLocation>
</comment>
<evidence type="ECO:0000313" key="7">
    <source>
        <dbReference type="EMBL" id="PLR27358.1"/>
    </source>
</evidence>
<organism evidence="7 8">
    <name type="scientific">Caulobacter zeae</name>
    <dbReference type="NCBI Taxonomy" id="2055137"/>
    <lineage>
        <taxon>Bacteria</taxon>
        <taxon>Pseudomonadati</taxon>
        <taxon>Pseudomonadota</taxon>
        <taxon>Alphaproteobacteria</taxon>
        <taxon>Caulobacterales</taxon>
        <taxon>Caulobacteraceae</taxon>
        <taxon>Caulobacter</taxon>
    </lineage>
</organism>
<dbReference type="EMBL" id="PJRS01000016">
    <property type="protein sequence ID" value="PLR27358.1"/>
    <property type="molecule type" value="Genomic_DNA"/>
</dbReference>
<dbReference type="Pfam" id="PF22381">
    <property type="entry name" value="Staph_reg_Sar_Rot"/>
    <property type="match status" value="1"/>
</dbReference>
<keyword evidence="2" id="KW-0963">Cytoplasm</keyword>
<dbReference type="SMART" id="SM00347">
    <property type="entry name" value="HTH_MARR"/>
    <property type="match status" value="1"/>
</dbReference>
<dbReference type="GO" id="GO:0003700">
    <property type="term" value="F:DNA-binding transcription factor activity"/>
    <property type="evidence" value="ECO:0007669"/>
    <property type="project" value="InterPro"/>
</dbReference>
<evidence type="ECO:0000256" key="1">
    <source>
        <dbReference type="ARBA" id="ARBA00004496"/>
    </source>
</evidence>
<dbReference type="InterPro" id="IPR000835">
    <property type="entry name" value="HTH_MarR-typ"/>
</dbReference>
<dbReference type="PRINTS" id="PR00598">
    <property type="entry name" value="HTHMARR"/>
</dbReference>
<dbReference type="GO" id="GO:0003677">
    <property type="term" value="F:DNA binding"/>
    <property type="evidence" value="ECO:0007669"/>
    <property type="project" value="UniProtKB-KW"/>
</dbReference>
<dbReference type="FunFam" id="1.10.10.10:FF:000163">
    <property type="entry name" value="MarR family transcriptional regulator"/>
    <property type="match status" value="1"/>
</dbReference>
<evidence type="ECO:0000256" key="3">
    <source>
        <dbReference type="ARBA" id="ARBA00023015"/>
    </source>
</evidence>
<accession>A0A2N5DMQ6</accession>
<dbReference type="InterPro" id="IPR036388">
    <property type="entry name" value="WH-like_DNA-bd_sf"/>
</dbReference>
<proteinExistence type="predicted"/>
<evidence type="ECO:0000256" key="5">
    <source>
        <dbReference type="ARBA" id="ARBA00023163"/>
    </source>
</evidence>